<accession>A0A3M0G8V1</accession>
<reference evidence="2 3" key="1">
    <citation type="submission" date="2018-10" db="EMBL/GenBank/DDBJ databases">
        <title>Dokdonia luteus sp. nov., isolated from sea water.</title>
        <authorList>
            <person name="Zhou L.Y."/>
            <person name="Du Z.J."/>
        </authorList>
    </citation>
    <scope>NUCLEOTIDE SEQUENCE [LARGE SCALE GENOMIC DNA]</scope>
    <source>
        <strain evidence="2 3">SH27</strain>
    </source>
</reference>
<dbReference type="RefSeq" id="WP_121916990.1">
    <property type="nucleotide sequence ID" value="NZ_REFV01000005.1"/>
</dbReference>
<dbReference type="AlphaFoldDB" id="A0A3M0G8V1"/>
<gene>
    <name evidence="2" type="ORF">EAX61_07130</name>
</gene>
<feature type="transmembrane region" description="Helical" evidence="1">
    <location>
        <begin position="91"/>
        <end position="115"/>
    </location>
</feature>
<keyword evidence="1" id="KW-1133">Transmembrane helix</keyword>
<evidence type="ECO:0000313" key="2">
    <source>
        <dbReference type="EMBL" id="RMB60587.1"/>
    </source>
</evidence>
<dbReference type="OrthoDB" id="1356346at2"/>
<keyword evidence="3" id="KW-1185">Reference proteome</keyword>
<proteinExistence type="predicted"/>
<keyword evidence="1" id="KW-0472">Membrane</keyword>
<dbReference type="Proteomes" id="UP000281985">
    <property type="component" value="Unassembled WGS sequence"/>
</dbReference>
<organism evidence="2 3">
    <name type="scientific">Dokdonia sinensis</name>
    <dbReference type="NCBI Taxonomy" id="2479847"/>
    <lineage>
        <taxon>Bacteria</taxon>
        <taxon>Pseudomonadati</taxon>
        <taxon>Bacteroidota</taxon>
        <taxon>Flavobacteriia</taxon>
        <taxon>Flavobacteriales</taxon>
        <taxon>Flavobacteriaceae</taxon>
        <taxon>Dokdonia</taxon>
    </lineage>
</organism>
<evidence type="ECO:0000313" key="3">
    <source>
        <dbReference type="Proteomes" id="UP000281985"/>
    </source>
</evidence>
<dbReference type="EMBL" id="REFV01000005">
    <property type="protein sequence ID" value="RMB60587.1"/>
    <property type="molecule type" value="Genomic_DNA"/>
</dbReference>
<keyword evidence="1" id="KW-0812">Transmembrane</keyword>
<evidence type="ECO:0000256" key="1">
    <source>
        <dbReference type="SAM" id="Phobius"/>
    </source>
</evidence>
<name>A0A3M0G8V1_9FLAO</name>
<sequence length="193" mass="22761">MKHPNPYRALNISWGWMILLFIVFPVIGMILQFVILFISLYQDVIINFPIVALPFFILFGVFFWWHWVVSTRLNEKLLMSKSLDSIWYKRAFYVCLFSMILLFISSFAFDIFLLIDPYIGGLANSILSVFLFFLMLATFASYIYTVYFTSEVLSKLLEGKPKKSGFLYNVPYFMKVWVFPMGIPLINEELRKL</sequence>
<feature type="transmembrane region" description="Helical" evidence="1">
    <location>
        <begin position="166"/>
        <end position="186"/>
    </location>
</feature>
<feature type="transmembrane region" description="Helical" evidence="1">
    <location>
        <begin position="12"/>
        <end position="38"/>
    </location>
</feature>
<feature type="transmembrane region" description="Helical" evidence="1">
    <location>
        <begin position="44"/>
        <end position="70"/>
    </location>
</feature>
<protein>
    <submittedName>
        <fullName evidence="2">Uncharacterized protein</fullName>
    </submittedName>
</protein>
<feature type="transmembrane region" description="Helical" evidence="1">
    <location>
        <begin position="121"/>
        <end position="145"/>
    </location>
</feature>
<comment type="caution">
    <text evidence="2">The sequence shown here is derived from an EMBL/GenBank/DDBJ whole genome shotgun (WGS) entry which is preliminary data.</text>
</comment>